<reference evidence="2" key="1">
    <citation type="submission" date="2018-11" db="EMBL/GenBank/DDBJ databases">
        <title>Proposal to divide the Flavobacteriaceae and reorganize its genera based on Amino Acid Identity values calculated from whole genome sequences.</title>
        <authorList>
            <person name="Nicholson A.C."/>
            <person name="Gulvik C.A."/>
            <person name="Whitney A.M."/>
            <person name="Humrighouse B.W."/>
            <person name="Bell M."/>
            <person name="Holmes B."/>
            <person name="Steigerwalt A.B."/>
            <person name="Villarma A."/>
            <person name="Sheth M."/>
            <person name="Batra D."/>
            <person name="Pryor J."/>
            <person name="Bernardet J.-F."/>
            <person name="Hugo C."/>
            <person name="Kampfer P."/>
            <person name="Newman J.D."/>
            <person name="McQuiston J.R."/>
        </authorList>
    </citation>
    <scope>NUCLEOTIDE SEQUENCE [LARGE SCALE GENOMIC DNA]</scope>
    <source>
        <strain evidence="2">H4753</strain>
    </source>
</reference>
<dbReference type="AlphaFoldDB" id="A0A3G8WT82"/>
<dbReference type="Proteomes" id="UP000282297">
    <property type="component" value="Chromosome"/>
</dbReference>
<protein>
    <recommendedName>
        <fullName evidence="3">Tetratricopeptide repeat protein</fullName>
    </recommendedName>
</protein>
<evidence type="ECO:0000313" key="1">
    <source>
        <dbReference type="EMBL" id="AZI21394.1"/>
    </source>
</evidence>
<sequence>MTNPTSLKQAVIWTEKALQQGETPDGNYILARLHLKSGNKEAAKKYATQAVKLAKEKGMDASVPEKLLLETK</sequence>
<name>A0A3G8WT82_9FLAO</name>
<dbReference type="SUPFAM" id="SSF81901">
    <property type="entry name" value="HCP-like"/>
    <property type="match status" value="1"/>
</dbReference>
<evidence type="ECO:0008006" key="3">
    <source>
        <dbReference type="Google" id="ProtNLM"/>
    </source>
</evidence>
<dbReference type="EMBL" id="CP034171">
    <property type="protein sequence ID" value="AZI21394.1"/>
    <property type="molecule type" value="Genomic_DNA"/>
</dbReference>
<organism evidence="1 2">
    <name type="scientific">Chryseobacterium taklimakanense</name>
    <dbReference type="NCBI Taxonomy" id="536441"/>
    <lineage>
        <taxon>Bacteria</taxon>
        <taxon>Pseudomonadati</taxon>
        <taxon>Bacteroidota</taxon>
        <taxon>Flavobacteriia</taxon>
        <taxon>Flavobacteriales</taxon>
        <taxon>Weeksellaceae</taxon>
        <taxon>Chryseobacterium group</taxon>
        <taxon>Chryseobacterium</taxon>
    </lineage>
</organism>
<proteinExistence type="predicted"/>
<evidence type="ECO:0000313" key="2">
    <source>
        <dbReference type="Proteomes" id="UP000282297"/>
    </source>
</evidence>
<gene>
    <name evidence="1" type="ORF">EIH08_03570</name>
</gene>
<accession>A0A3G8WT82</accession>